<comment type="caution">
    <text evidence="4">The sequence shown here is derived from an EMBL/GenBank/DDBJ whole genome shotgun (WGS) entry which is preliminary data.</text>
</comment>
<dbReference type="InterPro" id="IPR000210">
    <property type="entry name" value="BTB/POZ_dom"/>
</dbReference>
<organism evidence="4 5">
    <name type="scientific">Rhynchospora tenuis</name>
    <dbReference type="NCBI Taxonomy" id="198213"/>
    <lineage>
        <taxon>Eukaryota</taxon>
        <taxon>Viridiplantae</taxon>
        <taxon>Streptophyta</taxon>
        <taxon>Embryophyta</taxon>
        <taxon>Tracheophyta</taxon>
        <taxon>Spermatophyta</taxon>
        <taxon>Magnoliopsida</taxon>
        <taxon>Liliopsida</taxon>
        <taxon>Poales</taxon>
        <taxon>Cyperaceae</taxon>
        <taxon>Cyperoideae</taxon>
        <taxon>Rhynchosporeae</taxon>
        <taxon>Rhynchospora</taxon>
    </lineage>
</organism>
<gene>
    <name evidence="4" type="ORF">LUZ61_011041</name>
</gene>
<sequence>MEFATATHQLNNLSINERSVELLENKEMPDVIFEVDGVLFTAHRSVLSARSPIFKAEFFGGRTERKIERIQIKDTKPAIFKAMLHFIYSNSLPDIISDEDIPNVTQLQQLYKAADKYALDGLKMICEDKLIREISINSVISSLALADEHNSCGLKQACLDYASKPENICQLAVKLEYIQFMLSNPFLLKELCDNARDKGYD</sequence>
<accession>A0AAD6EZW2</accession>
<dbReference type="PANTHER" id="PTHR26379:SF187">
    <property type="entry name" value="OS07G0655300 PROTEIN"/>
    <property type="match status" value="1"/>
</dbReference>
<dbReference type="AlphaFoldDB" id="A0AAD6EZW2"/>
<dbReference type="InterPro" id="IPR056423">
    <property type="entry name" value="BACK_BPM_SPOP"/>
</dbReference>
<reference evidence="4 5" key="1">
    <citation type="journal article" date="2022" name="Cell">
        <title>Repeat-based holocentromeres influence genome architecture and karyotype evolution.</title>
        <authorList>
            <person name="Hofstatter P.G."/>
            <person name="Thangavel G."/>
            <person name="Lux T."/>
            <person name="Neumann P."/>
            <person name="Vondrak T."/>
            <person name="Novak P."/>
            <person name="Zhang M."/>
            <person name="Costa L."/>
            <person name="Castellani M."/>
            <person name="Scott A."/>
            <person name="Toegelov H."/>
            <person name="Fuchs J."/>
            <person name="Mata-Sucre Y."/>
            <person name="Dias Y."/>
            <person name="Vanzela A.L.L."/>
            <person name="Huettel B."/>
            <person name="Almeida C.C.S."/>
            <person name="Simkova H."/>
            <person name="Souza G."/>
            <person name="Pedrosa-Harand A."/>
            <person name="Macas J."/>
            <person name="Mayer K.F.X."/>
            <person name="Houben A."/>
            <person name="Marques A."/>
        </authorList>
    </citation>
    <scope>NUCLEOTIDE SEQUENCE [LARGE SCALE GENOMIC DNA]</scope>
    <source>
        <strain evidence="4">RhyTen1mFocal</strain>
    </source>
</reference>
<keyword evidence="5" id="KW-1185">Reference proteome</keyword>
<dbReference type="InterPro" id="IPR011333">
    <property type="entry name" value="SKP1/BTB/POZ_sf"/>
</dbReference>
<evidence type="ECO:0000259" key="3">
    <source>
        <dbReference type="PROSITE" id="PS50097"/>
    </source>
</evidence>
<comment type="pathway">
    <text evidence="1">Protein modification; protein ubiquitination.</text>
</comment>
<dbReference type="Gene3D" id="3.30.710.10">
    <property type="entry name" value="Potassium Channel Kv1.1, Chain A"/>
    <property type="match status" value="1"/>
</dbReference>
<dbReference type="InterPro" id="IPR045005">
    <property type="entry name" value="BPM1-6"/>
</dbReference>
<dbReference type="SMART" id="SM00225">
    <property type="entry name" value="BTB"/>
    <property type="match status" value="1"/>
</dbReference>
<evidence type="ECO:0000313" key="4">
    <source>
        <dbReference type="EMBL" id="KAJ3707336.1"/>
    </source>
</evidence>
<evidence type="ECO:0000313" key="5">
    <source>
        <dbReference type="Proteomes" id="UP001210211"/>
    </source>
</evidence>
<feature type="domain" description="BTB" evidence="3">
    <location>
        <begin position="29"/>
        <end position="92"/>
    </location>
</feature>
<dbReference type="PROSITE" id="PS50097">
    <property type="entry name" value="BTB"/>
    <property type="match status" value="1"/>
</dbReference>
<dbReference type="Pfam" id="PF00651">
    <property type="entry name" value="BTB"/>
    <property type="match status" value="1"/>
</dbReference>
<proteinExistence type="inferred from homology"/>
<name>A0AAD6EZW2_9POAL</name>
<dbReference type="EMBL" id="JAMRDG010000001">
    <property type="protein sequence ID" value="KAJ3707336.1"/>
    <property type="molecule type" value="Genomic_DNA"/>
</dbReference>
<protein>
    <recommendedName>
        <fullName evidence="3">BTB domain-containing protein</fullName>
    </recommendedName>
</protein>
<dbReference type="Pfam" id="PF24570">
    <property type="entry name" value="BACK_BPM_SPOP"/>
    <property type="match status" value="1"/>
</dbReference>
<dbReference type="SUPFAM" id="SSF54695">
    <property type="entry name" value="POZ domain"/>
    <property type="match status" value="1"/>
</dbReference>
<evidence type="ECO:0000256" key="2">
    <source>
        <dbReference type="ARBA" id="ARBA00010846"/>
    </source>
</evidence>
<evidence type="ECO:0000256" key="1">
    <source>
        <dbReference type="ARBA" id="ARBA00004906"/>
    </source>
</evidence>
<comment type="similarity">
    <text evidence="2">Belongs to the Tdpoz family.</text>
</comment>
<dbReference type="PANTHER" id="PTHR26379">
    <property type="entry name" value="BTB/POZ AND MATH DOMAIN-CONTAINING PROTEIN 1"/>
    <property type="match status" value="1"/>
</dbReference>
<dbReference type="GO" id="GO:0016567">
    <property type="term" value="P:protein ubiquitination"/>
    <property type="evidence" value="ECO:0007669"/>
    <property type="project" value="InterPro"/>
</dbReference>
<dbReference type="Proteomes" id="UP001210211">
    <property type="component" value="Unassembled WGS sequence"/>
</dbReference>